<accession>A0A2V1J2U3</accession>
<evidence type="ECO:0000313" key="1">
    <source>
        <dbReference type="EMBL" id="PWB09632.1"/>
    </source>
</evidence>
<dbReference type="EMBL" id="PUBV01000001">
    <property type="protein sequence ID" value="PWB09632.1"/>
    <property type="molecule type" value="Genomic_DNA"/>
</dbReference>
<reference evidence="2" key="1">
    <citation type="submission" date="2018-02" db="EMBL/GenBank/DDBJ databases">
        <authorList>
            <person name="Clavel T."/>
            <person name="Strowig T."/>
        </authorList>
    </citation>
    <scope>NUCLEOTIDE SEQUENCE [LARGE SCALE GENOMIC DNA]</scope>
    <source>
        <strain evidence="2">DSM 100764</strain>
    </source>
</reference>
<dbReference type="Proteomes" id="UP000244925">
    <property type="component" value="Unassembled WGS sequence"/>
</dbReference>
<dbReference type="AlphaFoldDB" id="A0A2V1J2U3"/>
<gene>
    <name evidence="1" type="ORF">C5O25_00025</name>
</gene>
<proteinExistence type="predicted"/>
<sequence>MAPTAELRTDAEKARDAKHRAICNDFLTLSNSAPGAAAHRLFRVIADKYEMTVPGIRRIVINAGLYNPN</sequence>
<protein>
    <submittedName>
        <fullName evidence="1">Uncharacterized protein</fullName>
    </submittedName>
</protein>
<dbReference type="GeneID" id="93424144"/>
<evidence type="ECO:0000313" key="2">
    <source>
        <dbReference type="Proteomes" id="UP000244925"/>
    </source>
</evidence>
<dbReference type="RefSeq" id="WP_107034684.1">
    <property type="nucleotide sequence ID" value="NZ_CARONM010000024.1"/>
</dbReference>
<keyword evidence="2" id="KW-1185">Reference proteome</keyword>
<name>A0A2V1J2U3_9BACT</name>
<comment type="caution">
    <text evidence="1">The sequence shown here is derived from an EMBL/GenBank/DDBJ whole genome shotgun (WGS) entry which is preliminary data.</text>
</comment>
<organism evidence="1 2">
    <name type="scientific">Paramuribaculum intestinale</name>
    <dbReference type="NCBI Taxonomy" id="2094151"/>
    <lineage>
        <taxon>Bacteria</taxon>
        <taxon>Pseudomonadati</taxon>
        <taxon>Bacteroidota</taxon>
        <taxon>Bacteroidia</taxon>
        <taxon>Bacteroidales</taxon>
        <taxon>Muribaculaceae</taxon>
        <taxon>Paramuribaculum</taxon>
    </lineage>
</organism>